<dbReference type="GO" id="GO:0051010">
    <property type="term" value="F:microtubule plus-end binding"/>
    <property type="evidence" value="ECO:0007669"/>
    <property type="project" value="TreeGrafter"/>
</dbReference>
<proteinExistence type="inferred from homology"/>
<evidence type="ECO:0000256" key="9">
    <source>
        <dbReference type="ARBA" id="ARBA00022776"/>
    </source>
</evidence>
<evidence type="ECO:0000256" key="14">
    <source>
        <dbReference type="ARBA" id="ARBA00023306"/>
    </source>
</evidence>
<dbReference type="InterPro" id="IPR013965">
    <property type="entry name" value="DASH_Dad3"/>
</dbReference>
<keyword evidence="7" id="KW-0132">Cell division</keyword>
<accession>A0AAV9VQP7</accession>
<evidence type="ECO:0000256" key="7">
    <source>
        <dbReference type="ARBA" id="ARBA00022618"/>
    </source>
</evidence>
<evidence type="ECO:0000313" key="18">
    <source>
        <dbReference type="EMBL" id="KAK6495488.1"/>
    </source>
</evidence>
<evidence type="ECO:0000256" key="13">
    <source>
        <dbReference type="ARBA" id="ARBA00023242"/>
    </source>
</evidence>
<keyword evidence="9" id="KW-0498">Mitosis</keyword>
<dbReference type="GO" id="GO:0042729">
    <property type="term" value="C:DASH complex"/>
    <property type="evidence" value="ECO:0007669"/>
    <property type="project" value="InterPro"/>
</dbReference>
<comment type="subcellular location">
    <subcellularLocation>
        <location evidence="3">Chromosome</location>
        <location evidence="3">Centromere</location>
        <location evidence="3">Kinetochore</location>
    </subcellularLocation>
    <subcellularLocation>
        <location evidence="2">Cytoplasm</location>
        <location evidence="2">Cytoskeleton</location>
        <location evidence="2">Spindle</location>
    </subcellularLocation>
    <subcellularLocation>
        <location evidence="1">Nucleus</location>
    </subcellularLocation>
</comment>
<keyword evidence="6" id="KW-0963">Cytoplasm</keyword>
<sequence>MSVLTTEPLAGTCDVACRGPEQLFDGAQQLSRWSKAKKLRRNLASSSSRANTNKPVFESTSHIDAQAIMRLNQLSHLEREILDEYRSLLQNLNQLSTTIGTLADQPTSQTIDSLRLLERKTGLVSTLMKASVYSIILQQELHYEGSRDVNHTDSPPPSSRQD</sequence>
<keyword evidence="8" id="KW-0493">Microtubule</keyword>
<reference evidence="18 19" key="1">
    <citation type="submission" date="2023-08" db="EMBL/GenBank/DDBJ databases">
        <authorList>
            <person name="Palmer J.M."/>
        </authorList>
    </citation>
    <scope>NUCLEOTIDE SEQUENCE [LARGE SCALE GENOMIC DNA]</scope>
    <source>
        <strain evidence="18 19">TWF481</strain>
    </source>
</reference>
<keyword evidence="12" id="KW-0206">Cytoskeleton</keyword>
<evidence type="ECO:0000256" key="2">
    <source>
        <dbReference type="ARBA" id="ARBA00004186"/>
    </source>
</evidence>
<dbReference type="GO" id="GO:0005874">
    <property type="term" value="C:microtubule"/>
    <property type="evidence" value="ECO:0007669"/>
    <property type="project" value="UniProtKB-KW"/>
</dbReference>
<protein>
    <recommendedName>
        <fullName evidence="16">DASH complex subunit DAD3</fullName>
    </recommendedName>
    <alternativeName>
        <fullName evidence="17">Outer kinetochore protein DAD3</fullName>
    </alternativeName>
</protein>
<keyword evidence="13" id="KW-0539">Nucleus</keyword>
<evidence type="ECO:0000256" key="12">
    <source>
        <dbReference type="ARBA" id="ARBA00023212"/>
    </source>
</evidence>
<evidence type="ECO:0000256" key="4">
    <source>
        <dbReference type="ARBA" id="ARBA00006277"/>
    </source>
</evidence>
<evidence type="ECO:0000256" key="10">
    <source>
        <dbReference type="ARBA" id="ARBA00022829"/>
    </source>
</evidence>
<keyword evidence="5" id="KW-0158">Chromosome</keyword>
<keyword evidence="14" id="KW-0131">Cell cycle</keyword>
<dbReference type="AlphaFoldDB" id="A0AAV9VQP7"/>
<gene>
    <name evidence="18" type="ORF">TWF481_003504</name>
</gene>
<evidence type="ECO:0000256" key="3">
    <source>
        <dbReference type="ARBA" id="ARBA00004629"/>
    </source>
</evidence>
<keyword evidence="15" id="KW-0137">Centromere</keyword>
<comment type="similarity">
    <text evidence="4">Belongs to the DASH complex DAD3 family.</text>
</comment>
<keyword evidence="19" id="KW-1185">Reference proteome</keyword>
<dbReference type="GO" id="GO:0008608">
    <property type="term" value="P:attachment of spindle microtubules to kinetochore"/>
    <property type="evidence" value="ECO:0007669"/>
    <property type="project" value="InterPro"/>
</dbReference>
<evidence type="ECO:0000256" key="5">
    <source>
        <dbReference type="ARBA" id="ARBA00022454"/>
    </source>
</evidence>
<keyword evidence="11" id="KW-0995">Kinetochore</keyword>
<evidence type="ECO:0000256" key="8">
    <source>
        <dbReference type="ARBA" id="ARBA00022701"/>
    </source>
</evidence>
<evidence type="ECO:0000256" key="15">
    <source>
        <dbReference type="ARBA" id="ARBA00023328"/>
    </source>
</evidence>
<dbReference type="Pfam" id="PF08656">
    <property type="entry name" value="DASH_Dad3"/>
    <property type="match status" value="1"/>
</dbReference>
<name>A0AAV9VQP7_9PEZI</name>
<comment type="caution">
    <text evidence="18">The sequence shown here is derived from an EMBL/GenBank/DDBJ whole genome shotgun (WGS) entry which is preliminary data.</text>
</comment>
<dbReference type="EMBL" id="JAVHJL010000013">
    <property type="protein sequence ID" value="KAK6495488.1"/>
    <property type="molecule type" value="Genomic_DNA"/>
</dbReference>
<dbReference type="GO" id="GO:0072686">
    <property type="term" value="C:mitotic spindle"/>
    <property type="evidence" value="ECO:0007669"/>
    <property type="project" value="InterPro"/>
</dbReference>
<evidence type="ECO:0000256" key="17">
    <source>
        <dbReference type="ARBA" id="ARBA00044305"/>
    </source>
</evidence>
<evidence type="ECO:0000313" key="19">
    <source>
        <dbReference type="Proteomes" id="UP001370758"/>
    </source>
</evidence>
<dbReference type="PANTHER" id="PTHR28017">
    <property type="entry name" value="DASH COMPLEX SUBUNIT DAD3"/>
    <property type="match status" value="1"/>
</dbReference>
<evidence type="ECO:0000256" key="1">
    <source>
        <dbReference type="ARBA" id="ARBA00004123"/>
    </source>
</evidence>
<evidence type="ECO:0000256" key="11">
    <source>
        <dbReference type="ARBA" id="ARBA00022838"/>
    </source>
</evidence>
<dbReference type="Proteomes" id="UP001370758">
    <property type="component" value="Unassembled WGS sequence"/>
</dbReference>
<evidence type="ECO:0000256" key="6">
    <source>
        <dbReference type="ARBA" id="ARBA00022490"/>
    </source>
</evidence>
<organism evidence="18 19">
    <name type="scientific">Arthrobotrys musiformis</name>
    <dbReference type="NCBI Taxonomy" id="47236"/>
    <lineage>
        <taxon>Eukaryota</taxon>
        <taxon>Fungi</taxon>
        <taxon>Dikarya</taxon>
        <taxon>Ascomycota</taxon>
        <taxon>Pezizomycotina</taxon>
        <taxon>Orbiliomycetes</taxon>
        <taxon>Orbiliales</taxon>
        <taxon>Orbiliaceae</taxon>
        <taxon>Arthrobotrys</taxon>
    </lineage>
</organism>
<evidence type="ECO:0000256" key="16">
    <source>
        <dbReference type="ARBA" id="ARBA00044179"/>
    </source>
</evidence>
<keyword evidence="10" id="KW-0159">Chromosome partition</keyword>
<dbReference type="GO" id="GO:0051301">
    <property type="term" value="P:cell division"/>
    <property type="evidence" value="ECO:0007669"/>
    <property type="project" value="UniProtKB-KW"/>
</dbReference>
<dbReference type="PANTHER" id="PTHR28017:SF1">
    <property type="entry name" value="DASH COMPLEX SUBUNIT DAD3"/>
    <property type="match status" value="1"/>
</dbReference>